<dbReference type="EMBL" id="BAABDJ010000007">
    <property type="protein sequence ID" value="GAA4003793.1"/>
    <property type="molecule type" value="Genomic_DNA"/>
</dbReference>
<evidence type="ECO:0000313" key="1">
    <source>
        <dbReference type="EMBL" id="GAA4003793.1"/>
    </source>
</evidence>
<dbReference type="Gene3D" id="1.20.910.10">
    <property type="entry name" value="Heme oxygenase-like"/>
    <property type="match status" value="1"/>
</dbReference>
<dbReference type="InterPro" id="IPR016084">
    <property type="entry name" value="Haem_Oase-like_multi-hlx"/>
</dbReference>
<accession>A0ABP7RXZ2</accession>
<proteinExistence type="predicted"/>
<sequence length="192" mass="20728">MLPTIEIPSILPHLRRATRPYHDEVEQNPFNQALTAGTVTAAATARFLSRMYGFVQPYEAELRAQAAHFGPAWELDQRYRAPLILADLAQLGSPAGPPLCPALPPLGTRPQLLGAMYVLEGSSLGGQVIARQLAQAGIAGRSYFGGRAERTGPLWKAFCQQLEAAATTAETQAAITTSAIHTFRTLTSWLNC</sequence>
<dbReference type="Proteomes" id="UP001500567">
    <property type="component" value="Unassembled WGS sequence"/>
</dbReference>
<protein>
    <submittedName>
        <fullName evidence="1">Biliverdin-producing heme oxygenase</fullName>
    </submittedName>
</protein>
<gene>
    <name evidence="1" type="ORF">GCM10022408_14260</name>
</gene>
<dbReference type="SUPFAM" id="SSF48613">
    <property type="entry name" value="Heme oxygenase-like"/>
    <property type="match status" value="1"/>
</dbReference>
<dbReference type="RefSeq" id="WP_345071961.1">
    <property type="nucleotide sequence ID" value="NZ_BAABDJ010000007.1"/>
</dbReference>
<organism evidence="1 2">
    <name type="scientific">Hymenobacter fastidiosus</name>
    <dbReference type="NCBI Taxonomy" id="486264"/>
    <lineage>
        <taxon>Bacteria</taxon>
        <taxon>Pseudomonadati</taxon>
        <taxon>Bacteroidota</taxon>
        <taxon>Cytophagia</taxon>
        <taxon>Cytophagales</taxon>
        <taxon>Hymenobacteraceae</taxon>
        <taxon>Hymenobacter</taxon>
    </lineage>
</organism>
<comment type="caution">
    <text evidence="1">The sequence shown here is derived from an EMBL/GenBank/DDBJ whole genome shotgun (WGS) entry which is preliminary data.</text>
</comment>
<keyword evidence="2" id="KW-1185">Reference proteome</keyword>
<dbReference type="CDD" id="cd19166">
    <property type="entry name" value="HemeO-bac"/>
    <property type="match status" value="1"/>
</dbReference>
<name>A0ABP7RXZ2_9BACT</name>
<reference evidence="2" key="1">
    <citation type="journal article" date="2019" name="Int. J. Syst. Evol. Microbiol.">
        <title>The Global Catalogue of Microorganisms (GCM) 10K type strain sequencing project: providing services to taxonomists for standard genome sequencing and annotation.</title>
        <authorList>
            <consortium name="The Broad Institute Genomics Platform"/>
            <consortium name="The Broad Institute Genome Sequencing Center for Infectious Disease"/>
            <person name="Wu L."/>
            <person name="Ma J."/>
        </authorList>
    </citation>
    <scope>NUCLEOTIDE SEQUENCE [LARGE SCALE GENOMIC DNA]</scope>
    <source>
        <strain evidence="2">JCM 17224</strain>
    </source>
</reference>
<evidence type="ECO:0000313" key="2">
    <source>
        <dbReference type="Proteomes" id="UP001500567"/>
    </source>
</evidence>